<dbReference type="PANTHER" id="PTHR24421">
    <property type="entry name" value="NITRATE/NITRITE SENSOR PROTEIN NARX-RELATED"/>
    <property type="match status" value="1"/>
</dbReference>
<dbReference type="Gene3D" id="1.20.5.1930">
    <property type="match status" value="1"/>
</dbReference>
<reference evidence="15 16" key="1">
    <citation type="journal article" date="2013" name="Int. J. Syst. Evol. Microbiol.">
        <title>Ilumatobacter nonamiense sp. nov. and Ilumatobacter coccineum sp. nov., isolated from seashore sand.</title>
        <authorList>
            <person name="Matsumoto A."/>
            <person name="Kasai H."/>
            <person name="Matsuo Y."/>
            <person name="Shizuri Y."/>
            <person name="Ichikawa N."/>
            <person name="Fujita N."/>
            <person name="Omura S."/>
            <person name="Takahashi Y."/>
        </authorList>
    </citation>
    <scope>NUCLEOTIDE SEQUENCE [LARGE SCALE GENOMIC DNA]</scope>
    <source>
        <strain evidence="16">NBRC 103263 / KCTC 29153 / YM16-304</strain>
    </source>
</reference>
<evidence type="ECO:0000256" key="2">
    <source>
        <dbReference type="ARBA" id="ARBA00012438"/>
    </source>
</evidence>
<dbReference type="GO" id="GO:0005524">
    <property type="term" value="F:ATP binding"/>
    <property type="evidence" value="ECO:0007669"/>
    <property type="project" value="UniProtKB-KW"/>
</dbReference>
<dbReference type="Pfam" id="PF23539">
    <property type="entry name" value="DUF7134"/>
    <property type="match status" value="1"/>
</dbReference>
<accession>A0A6C7EAI6</accession>
<evidence type="ECO:0000256" key="5">
    <source>
        <dbReference type="ARBA" id="ARBA00022741"/>
    </source>
</evidence>
<dbReference type="SUPFAM" id="SSF55874">
    <property type="entry name" value="ATPase domain of HSP90 chaperone/DNA topoisomerase II/histidine kinase"/>
    <property type="match status" value="1"/>
</dbReference>
<dbReference type="EC" id="2.7.13.3" evidence="2"/>
<sequence>MLDRRPHPIRWLRERPTYADALLAVALTSIALTLHLADFENDDIDFVDPSWWTSLLVVGAVFPILWRRIYTVASTLIVVFVQVFAAFADVDGAGFLGVVVALYSLGAHSAGPIRSRVVALIAIAIAALFVTGLSVGELDIGSFISSTIILVTAFVLGDNLRRRRDAATALQERAERAERERELIAQREVNAERNRIARELHDVVAHSVSVMVIQAAAARRSLSTAPDNAEQALTNIEETGRQTMNELRGILGVLRRSADDTDAEATLAPQPALDQIDDLVARSDDLAIDLTVVGDVQHLPSSVTLTGYRVIQEALTNIRRHAGPVTSVAVTIERRADEVAISVTDDGRGAAADDSEPGFGLVGMNERVAAIGGTMHAGWRSGGGWRVAVSLPTDASAAPRSPTTAPSAAEVVA</sequence>
<feature type="transmembrane region" description="Helical" evidence="11">
    <location>
        <begin position="117"/>
        <end position="134"/>
    </location>
</feature>
<evidence type="ECO:0000256" key="8">
    <source>
        <dbReference type="ARBA" id="ARBA00023012"/>
    </source>
</evidence>
<dbReference type="InterPro" id="IPR003594">
    <property type="entry name" value="HATPase_dom"/>
</dbReference>
<keyword evidence="16" id="KW-1185">Reference proteome</keyword>
<dbReference type="EMBL" id="AP012057">
    <property type="protein sequence ID" value="BAN03747.1"/>
    <property type="molecule type" value="Genomic_DNA"/>
</dbReference>
<keyword evidence="7" id="KW-0067">ATP-binding</keyword>
<protein>
    <recommendedName>
        <fullName evidence="2">histidine kinase</fullName>
        <ecNumber evidence="2">2.7.13.3</ecNumber>
    </recommendedName>
</protein>
<evidence type="ECO:0000259" key="14">
    <source>
        <dbReference type="Pfam" id="PF23539"/>
    </source>
</evidence>
<feature type="transmembrane region" description="Helical" evidence="11">
    <location>
        <begin position="140"/>
        <end position="157"/>
    </location>
</feature>
<dbReference type="GO" id="GO:0000155">
    <property type="term" value="F:phosphorelay sensor kinase activity"/>
    <property type="evidence" value="ECO:0007669"/>
    <property type="project" value="InterPro"/>
</dbReference>
<dbReference type="GO" id="GO:0046983">
    <property type="term" value="F:protein dimerization activity"/>
    <property type="evidence" value="ECO:0007669"/>
    <property type="project" value="InterPro"/>
</dbReference>
<feature type="coiled-coil region" evidence="9">
    <location>
        <begin position="160"/>
        <end position="194"/>
    </location>
</feature>
<keyword evidence="3" id="KW-0597">Phosphoprotein</keyword>
<dbReference type="KEGG" id="aym:YM304_34330"/>
<feature type="domain" description="Signal transduction histidine kinase subgroup 3 dimerisation and phosphoacceptor" evidence="13">
    <location>
        <begin position="192"/>
        <end position="257"/>
    </location>
</feature>
<evidence type="ECO:0000256" key="4">
    <source>
        <dbReference type="ARBA" id="ARBA00022679"/>
    </source>
</evidence>
<feature type="transmembrane region" description="Helical" evidence="11">
    <location>
        <begin position="21"/>
        <end position="37"/>
    </location>
</feature>
<keyword evidence="11" id="KW-0472">Membrane</keyword>
<dbReference type="GO" id="GO:0016020">
    <property type="term" value="C:membrane"/>
    <property type="evidence" value="ECO:0007669"/>
    <property type="project" value="InterPro"/>
</dbReference>
<feature type="domain" description="DUF7134" evidence="14">
    <location>
        <begin position="10"/>
        <end position="164"/>
    </location>
</feature>
<comment type="catalytic activity">
    <reaction evidence="1">
        <text>ATP + protein L-histidine = ADP + protein N-phospho-L-histidine.</text>
        <dbReference type="EC" id="2.7.13.3"/>
    </reaction>
</comment>
<feature type="domain" description="Histidine kinase/HSP90-like ATPase" evidence="12">
    <location>
        <begin position="308"/>
        <end position="393"/>
    </location>
</feature>
<feature type="region of interest" description="Disordered" evidence="10">
    <location>
        <begin position="394"/>
        <end position="413"/>
    </location>
</feature>
<evidence type="ECO:0000256" key="3">
    <source>
        <dbReference type="ARBA" id="ARBA00022553"/>
    </source>
</evidence>
<gene>
    <name evidence="15" type="ORF">YM304_34330</name>
</gene>
<dbReference type="Gene3D" id="3.30.565.10">
    <property type="entry name" value="Histidine kinase-like ATPase, C-terminal domain"/>
    <property type="match status" value="1"/>
</dbReference>
<dbReference type="RefSeq" id="WP_015442994.1">
    <property type="nucleotide sequence ID" value="NC_020520.1"/>
</dbReference>
<evidence type="ECO:0000256" key="10">
    <source>
        <dbReference type="SAM" id="MobiDB-lite"/>
    </source>
</evidence>
<dbReference type="AlphaFoldDB" id="A0A6C7EAI6"/>
<keyword evidence="6 15" id="KW-0418">Kinase</keyword>
<feature type="transmembrane region" description="Helical" evidence="11">
    <location>
        <begin position="70"/>
        <end position="87"/>
    </location>
</feature>
<dbReference type="Pfam" id="PF02518">
    <property type="entry name" value="HATPase_c"/>
    <property type="match status" value="1"/>
</dbReference>
<keyword evidence="11" id="KW-0812">Transmembrane</keyword>
<keyword evidence="5" id="KW-0547">Nucleotide-binding</keyword>
<dbReference type="Pfam" id="PF07730">
    <property type="entry name" value="HisKA_3"/>
    <property type="match status" value="1"/>
</dbReference>
<evidence type="ECO:0000256" key="9">
    <source>
        <dbReference type="SAM" id="Coils"/>
    </source>
</evidence>
<proteinExistence type="predicted"/>
<keyword evidence="4 15" id="KW-0808">Transferase</keyword>
<dbReference type="InterPro" id="IPR055558">
    <property type="entry name" value="DUF7134"/>
</dbReference>
<evidence type="ECO:0000313" key="16">
    <source>
        <dbReference type="Proteomes" id="UP000011863"/>
    </source>
</evidence>
<keyword evidence="11" id="KW-1133">Transmembrane helix</keyword>
<dbReference type="CDD" id="cd16917">
    <property type="entry name" value="HATPase_UhpB-NarQ-NarX-like"/>
    <property type="match status" value="1"/>
</dbReference>
<dbReference type="Proteomes" id="UP000011863">
    <property type="component" value="Chromosome"/>
</dbReference>
<evidence type="ECO:0000256" key="11">
    <source>
        <dbReference type="SAM" id="Phobius"/>
    </source>
</evidence>
<evidence type="ECO:0000256" key="6">
    <source>
        <dbReference type="ARBA" id="ARBA00022777"/>
    </source>
</evidence>
<evidence type="ECO:0000256" key="7">
    <source>
        <dbReference type="ARBA" id="ARBA00022840"/>
    </source>
</evidence>
<feature type="transmembrane region" description="Helical" evidence="11">
    <location>
        <begin position="93"/>
        <end position="110"/>
    </location>
</feature>
<name>A0A6C7EAI6_ILUCY</name>
<dbReference type="InterPro" id="IPR011712">
    <property type="entry name" value="Sig_transdc_His_kin_sub3_dim/P"/>
</dbReference>
<dbReference type="PANTHER" id="PTHR24421:SF10">
    <property type="entry name" value="NITRATE_NITRITE SENSOR PROTEIN NARQ"/>
    <property type="match status" value="1"/>
</dbReference>
<evidence type="ECO:0000256" key="1">
    <source>
        <dbReference type="ARBA" id="ARBA00000085"/>
    </source>
</evidence>
<keyword evidence="9" id="KW-0175">Coiled coil</keyword>
<dbReference type="InterPro" id="IPR036890">
    <property type="entry name" value="HATPase_C_sf"/>
</dbReference>
<evidence type="ECO:0000259" key="13">
    <source>
        <dbReference type="Pfam" id="PF07730"/>
    </source>
</evidence>
<evidence type="ECO:0000259" key="12">
    <source>
        <dbReference type="Pfam" id="PF02518"/>
    </source>
</evidence>
<dbReference type="InterPro" id="IPR050482">
    <property type="entry name" value="Sensor_HK_TwoCompSys"/>
</dbReference>
<keyword evidence="8" id="KW-0902">Two-component regulatory system</keyword>
<organism evidence="15 16">
    <name type="scientific">Ilumatobacter coccineus (strain NBRC 103263 / KCTC 29153 / YM16-304)</name>
    <dbReference type="NCBI Taxonomy" id="1313172"/>
    <lineage>
        <taxon>Bacteria</taxon>
        <taxon>Bacillati</taxon>
        <taxon>Actinomycetota</taxon>
        <taxon>Acidimicrobiia</taxon>
        <taxon>Acidimicrobiales</taxon>
        <taxon>Ilumatobacteraceae</taxon>
        <taxon>Ilumatobacter</taxon>
    </lineage>
</organism>
<evidence type="ECO:0000313" key="15">
    <source>
        <dbReference type="EMBL" id="BAN03747.1"/>
    </source>
</evidence>
<feature type="transmembrane region" description="Helical" evidence="11">
    <location>
        <begin position="49"/>
        <end position="65"/>
    </location>
</feature>